<protein>
    <submittedName>
        <fullName evidence="1">Helix-turn-helix domain-containing protein</fullName>
    </submittedName>
</protein>
<comment type="caution">
    <text evidence="1">The sequence shown here is derived from an EMBL/GenBank/DDBJ whole genome shotgun (WGS) entry which is preliminary data.</text>
</comment>
<reference evidence="1 2" key="1">
    <citation type="submission" date="2019-07" db="EMBL/GenBank/DDBJ databases">
        <title>Flavobacterium sp. nov., isolated from glacier ice.</title>
        <authorList>
            <person name="Liu Q."/>
            <person name="Xin Y.-H."/>
        </authorList>
    </citation>
    <scope>NUCLEOTIDE SEQUENCE [LARGE SCALE GENOMIC DNA]</scope>
    <source>
        <strain evidence="1 2">ZT4R6</strain>
    </source>
</reference>
<dbReference type="AlphaFoldDB" id="A0A552V198"/>
<gene>
    <name evidence="1" type="ORF">FMM05_10365</name>
</gene>
<dbReference type="RefSeq" id="WP_143373310.1">
    <property type="nucleotide sequence ID" value="NZ_VJVZ01000006.1"/>
</dbReference>
<name>A0A552V198_9FLAO</name>
<proteinExistence type="predicted"/>
<organism evidence="1 2">
    <name type="scientific">Flavobacterium zepuense</name>
    <dbReference type="NCBI Taxonomy" id="2593302"/>
    <lineage>
        <taxon>Bacteria</taxon>
        <taxon>Pseudomonadati</taxon>
        <taxon>Bacteroidota</taxon>
        <taxon>Flavobacteriia</taxon>
        <taxon>Flavobacteriales</taxon>
        <taxon>Flavobacteriaceae</taxon>
        <taxon>Flavobacterium</taxon>
    </lineage>
</organism>
<evidence type="ECO:0000313" key="2">
    <source>
        <dbReference type="Proteomes" id="UP000320643"/>
    </source>
</evidence>
<dbReference type="Proteomes" id="UP000320643">
    <property type="component" value="Unassembled WGS sequence"/>
</dbReference>
<dbReference type="OrthoDB" id="1524679at2"/>
<accession>A0A552V198</accession>
<dbReference type="EMBL" id="VJVZ01000006">
    <property type="protein sequence ID" value="TRW24230.1"/>
    <property type="molecule type" value="Genomic_DNA"/>
</dbReference>
<sequence length="88" mass="10423">MENVITKDDLRQFGMVLMNDIRQQLQSKYEQQDESLHPEWLKSKVVRKLLDMSAGTLQTLRISGKIRSKKILGSYYYNKEDLLNLFNE</sequence>
<keyword evidence="2" id="KW-1185">Reference proteome</keyword>
<evidence type="ECO:0000313" key="1">
    <source>
        <dbReference type="EMBL" id="TRW24230.1"/>
    </source>
</evidence>